<dbReference type="FunFam" id="3.40.50.2000:FF:000019">
    <property type="entry name" value="Glycosyltransferase"/>
    <property type="match status" value="1"/>
</dbReference>
<evidence type="ECO:0000256" key="2">
    <source>
        <dbReference type="ARBA" id="ARBA00022676"/>
    </source>
</evidence>
<accession>A0A9D5BI63</accession>
<reference evidence="6 7" key="1">
    <citation type="journal article" date="2022" name="Nat. Genet.">
        <title>Improved pea reference genome and pan-genome highlight genomic features and evolutionary characteristics.</title>
        <authorList>
            <person name="Yang T."/>
            <person name="Liu R."/>
            <person name="Luo Y."/>
            <person name="Hu S."/>
            <person name="Wang D."/>
            <person name="Wang C."/>
            <person name="Pandey M.K."/>
            <person name="Ge S."/>
            <person name="Xu Q."/>
            <person name="Li N."/>
            <person name="Li G."/>
            <person name="Huang Y."/>
            <person name="Saxena R.K."/>
            <person name="Ji Y."/>
            <person name="Li M."/>
            <person name="Yan X."/>
            <person name="He Y."/>
            <person name="Liu Y."/>
            <person name="Wang X."/>
            <person name="Xiang C."/>
            <person name="Varshney R.K."/>
            <person name="Ding H."/>
            <person name="Gao S."/>
            <person name="Zong X."/>
        </authorList>
    </citation>
    <scope>NUCLEOTIDE SEQUENCE [LARGE SCALE GENOMIC DNA]</scope>
    <source>
        <strain evidence="6 7">cv. Zhongwan 6</strain>
    </source>
</reference>
<keyword evidence="2 4" id="KW-0328">Glycosyltransferase</keyword>
<dbReference type="GO" id="GO:0080044">
    <property type="term" value="F:quercetin 7-O-glucosyltransferase activity"/>
    <property type="evidence" value="ECO:0007669"/>
    <property type="project" value="TreeGrafter"/>
</dbReference>
<keyword evidence="3 4" id="KW-0808">Transferase</keyword>
<evidence type="ECO:0000313" key="7">
    <source>
        <dbReference type="Proteomes" id="UP001058974"/>
    </source>
</evidence>
<dbReference type="PROSITE" id="PS00375">
    <property type="entry name" value="UDPGT"/>
    <property type="match status" value="1"/>
</dbReference>
<dbReference type="InterPro" id="IPR002213">
    <property type="entry name" value="UDP_glucos_trans"/>
</dbReference>
<organism evidence="6 7">
    <name type="scientific">Pisum sativum</name>
    <name type="common">Garden pea</name>
    <name type="synonym">Lathyrus oleraceus</name>
    <dbReference type="NCBI Taxonomy" id="3888"/>
    <lineage>
        <taxon>Eukaryota</taxon>
        <taxon>Viridiplantae</taxon>
        <taxon>Streptophyta</taxon>
        <taxon>Embryophyta</taxon>
        <taxon>Tracheophyta</taxon>
        <taxon>Spermatophyta</taxon>
        <taxon>Magnoliopsida</taxon>
        <taxon>eudicotyledons</taxon>
        <taxon>Gunneridae</taxon>
        <taxon>Pentapetalae</taxon>
        <taxon>rosids</taxon>
        <taxon>fabids</taxon>
        <taxon>Fabales</taxon>
        <taxon>Fabaceae</taxon>
        <taxon>Papilionoideae</taxon>
        <taxon>50 kb inversion clade</taxon>
        <taxon>NPAAA clade</taxon>
        <taxon>Hologalegina</taxon>
        <taxon>IRL clade</taxon>
        <taxon>Fabeae</taxon>
        <taxon>Lathyrus</taxon>
    </lineage>
</organism>
<sequence length="463" mass="52158">QKKPIIEMDKEKKKHVPHCLILPYPAQGHMNPMIQFSKRLIEKQVKVTLITVTSLWKTISNKKLSSLEVESISDGYDEGGLSAAESLEIYKETFWRVGSESLSELLHKLSSSENPPSCVIYDAFLPWALDVAKSFGLLGVAFFTQSCSVSIIYFQAHEKLIELPLSKSEYLLPGLPKLAQGDLPSFLSKYGSYPCYFDILVNQFDNIGKADWILANSIYELEKEAVDWLVKIWPLKTIGPSIPSMLLDKRLKEDKEYGINVSDPNTEFCIKWLNDKPKGSVVYVSFGSMAGLSEEQTHELAYGLKESETFYLWVVRDCDQRNLPKGFEKTSKKGLIVTWSPQLLVLTHEAVGCFVTHCGWNSTLEALSIGVPLIAMPLWTDQLTNAKLIVDVWKIGVRAVADEKEIVRSETIKDCVKEIIETEKGNEIRKSALKWKNLAKTSFDEGGRSDQSIAEFVNSLAQF</sequence>
<feature type="non-terminal residue" evidence="6">
    <location>
        <position position="1"/>
    </location>
</feature>
<proteinExistence type="inferred from homology"/>
<dbReference type="EMBL" id="JAMSHJ010000001">
    <property type="protein sequence ID" value="KAI5444054.1"/>
    <property type="molecule type" value="Genomic_DNA"/>
</dbReference>
<protein>
    <recommendedName>
        <fullName evidence="5">Glycosyltransferase</fullName>
        <ecNumber evidence="5">2.4.1.-</ecNumber>
    </recommendedName>
</protein>
<evidence type="ECO:0000256" key="1">
    <source>
        <dbReference type="ARBA" id="ARBA00009995"/>
    </source>
</evidence>
<dbReference type="EC" id="2.4.1.-" evidence="5"/>
<dbReference type="Proteomes" id="UP001058974">
    <property type="component" value="Chromosome 1"/>
</dbReference>
<dbReference type="FunFam" id="3.40.50.2000:FF:000057">
    <property type="entry name" value="Glycosyltransferase"/>
    <property type="match status" value="1"/>
</dbReference>
<name>A0A9D5BI63_PEA</name>
<gene>
    <name evidence="6" type="ORF">KIW84_012608</name>
</gene>
<dbReference type="GO" id="GO:0032787">
    <property type="term" value="P:monocarboxylic acid metabolic process"/>
    <property type="evidence" value="ECO:0007669"/>
    <property type="project" value="UniProtKB-ARBA"/>
</dbReference>
<comment type="caution">
    <text evidence="6">The sequence shown here is derived from an EMBL/GenBank/DDBJ whole genome shotgun (WGS) entry which is preliminary data.</text>
</comment>
<evidence type="ECO:0000256" key="4">
    <source>
        <dbReference type="RuleBase" id="RU003718"/>
    </source>
</evidence>
<dbReference type="Gene3D" id="3.40.50.2000">
    <property type="entry name" value="Glycogen Phosphorylase B"/>
    <property type="match status" value="2"/>
</dbReference>
<dbReference type="GO" id="GO:0080043">
    <property type="term" value="F:quercetin 3-O-glucosyltransferase activity"/>
    <property type="evidence" value="ECO:0007669"/>
    <property type="project" value="TreeGrafter"/>
</dbReference>
<dbReference type="CDD" id="cd03784">
    <property type="entry name" value="GT1_Gtf-like"/>
    <property type="match status" value="1"/>
</dbReference>
<evidence type="ECO:0000313" key="6">
    <source>
        <dbReference type="EMBL" id="KAI5444054.1"/>
    </source>
</evidence>
<dbReference type="Gramene" id="Psat01G0260800-T1">
    <property type="protein sequence ID" value="KAI5444054.1"/>
    <property type="gene ID" value="KIW84_012608"/>
</dbReference>
<comment type="similarity">
    <text evidence="1 4">Belongs to the UDP-glycosyltransferase family.</text>
</comment>
<evidence type="ECO:0000256" key="3">
    <source>
        <dbReference type="ARBA" id="ARBA00022679"/>
    </source>
</evidence>
<dbReference type="SUPFAM" id="SSF53756">
    <property type="entry name" value="UDP-Glycosyltransferase/glycogen phosphorylase"/>
    <property type="match status" value="1"/>
</dbReference>
<dbReference type="PANTHER" id="PTHR11926">
    <property type="entry name" value="GLUCOSYL/GLUCURONOSYL TRANSFERASES"/>
    <property type="match status" value="1"/>
</dbReference>
<dbReference type="PANTHER" id="PTHR11926:SF1540">
    <property type="entry name" value="GLYCOSYLTRANSFERASE"/>
    <property type="match status" value="1"/>
</dbReference>
<dbReference type="AlphaFoldDB" id="A0A9D5BI63"/>
<keyword evidence="7" id="KW-1185">Reference proteome</keyword>
<dbReference type="Pfam" id="PF00201">
    <property type="entry name" value="UDPGT"/>
    <property type="match status" value="1"/>
</dbReference>
<dbReference type="InterPro" id="IPR035595">
    <property type="entry name" value="UDP_glycos_trans_CS"/>
</dbReference>
<evidence type="ECO:0000256" key="5">
    <source>
        <dbReference type="RuleBase" id="RU362057"/>
    </source>
</evidence>